<dbReference type="Gene3D" id="3.40.630.10">
    <property type="entry name" value="Zn peptidases"/>
    <property type="match status" value="1"/>
</dbReference>
<evidence type="ECO:0000259" key="5">
    <source>
        <dbReference type="Pfam" id="PF24827"/>
    </source>
</evidence>
<keyword evidence="3" id="KW-0378">Hydrolase</keyword>
<dbReference type="InterPro" id="IPR055438">
    <property type="entry name" value="AstE_AspA_cat"/>
</dbReference>
<evidence type="ECO:0000256" key="2">
    <source>
        <dbReference type="ARBA" id="ARBA00022723"/>
    </source>
</evidence>
<keyword evidence="2" id="KW-0479">Metal-binding</keyword>
<gene>
    <name evidence="6" type="ORF">DESUT3_36570</name>
</gene>
<dbReference type="SUPFAM" id="SSF53187">
    <property type="entry name" value="Zn-dependent exopeptidases"/>
    <property type="match status" value="1"/>
</dbReference>
<keyword evidence="7" id="KW-1185">Reference proteome</keyword>
<evidence type="ECO:0000313" key="6">
    <source>
        <dbReference type="EMBL" id="BCR06588.1"/>
    </source>
</evidence>
<proteinExistence type="predicted"/>
<dbReference type="Proteomes" id="UP001319827">
    <property type="component" value="Chromosome"/>
</dbReference>
<dbReference type="PANTHER" id="PTHR37326">
    <property type="entry name" value="BLL3975 PROTEIN"/>
    <property type="match status" value="1"/>
</dbReference>
<accession>A0ABN6E2L1</accession>
<dbReference type="EMBL" id="AP024355">
    <property type="protein sequence ID" value="BCR06588.1"/>
    <property type="molecule type" value="Genomic_DNA"/>
</dbReference>
<dbReference type="InterPro" id="IPR043795">
    <property type="entry name" value="N-alpha-Ac-DABA-like"/>
</dbReference>
<feature type="domain" description="Succinylglutamate desuccinylase/Aspartoacylase catalytic" evidence="5">
    <location>
        <begin position="46"/>
        <end position="225"/>
    </location>
</feature>
<comment type="cofactor">
    <cofactor evidence="1">
        <name>Zn(2+)</name>
        <dbReference type="ChEBI" id="CHEBI:29105"/>
    </cofactor>
</comment>
<dbReference type="Pfam" id="PF24827">
    <property type="entry name" value="AstE_AspA_cat"/>
    <property type="match status" value="1"/>
</dbReference>
<keyword evidence="4" id="KW-0862">Zinc</keyword>
<evidence type="ECO:0000256" key="1">
    <source>
        <dbReference type="ARBA" id="ARBA00001947"/>
    </source>
</evidence>
<dbReference type="InterPro" id="IPR053138">
    <property type="entry name" value="N-alpha-Ac-DABA_deacetylase"/>
</dbReference>
<evidence type="ECO:0000313" key="7">
    <source>
        <dbReference type="Proteomes" id="UP001319827"/>
    </source>
</evidence>
<evidence type="ECO:0000256" key="3">
    <source>
        <dbReference type="ARBA" id="ARBA00022801"/>
    </source>
</evidence>
<reference evidence="6 7" key="1">
    <citation type="journal article" date="2016" name="C (Basel)">
        <title>Selective Growth of and Electricity Production by Marine Exoelectrogenic Bacteria in Self-Aggregated Hydrogel of Microbially Reduced Graphene Oxide.</title>
        <authorList>
            <person name="Yoshida N."/>
            <person name="Goto Y."/>
            <person name="Miyata Y."/>
        </authorList>
    </citation>
    <scope>NUCLEOTIDE SEQUENCE [LARGE SCALE GENOMIC DNA]</scope>
    <source>
        <strain evidence="6 7">NIT-T3</strain>
    </source>
</reference>
<name>A0ABN6E2L1_9BACT</name>
<sequence length="344" mass="37895">MREAITIGGRQVQPGRREIIDLPMARLYTHTEMMMPVHVAHGRREGPRLFISGALHGDEIIGVEIIRRLLKLKALQRLRGTLIAIPVVNAFGFINRTRYLPDRRDLNRSFPGSSKGSLSSRLARLFMDEIVAHCTHGIDLHSGSNFRSNLPQIRACLDDPETRRLATAFGAPVIIDARLRDGSLREAVMEKGLPMLLYESGEALRFNEVAVKTGLRGILAVMREIGMLGGQPRRKPQAEPLVAQGTTWVRAPKSGITIFRCELGSRVNKGEVLGVIGDPFGNNEEQVRAPLTGVVIGRLNLPLVHAGDALFNIASFDRPHTGDLTMEALASHLGSEDFEAEETL</sequence>
<organism evidence="6 7">
    <name type="scientific">Desulfuromonas versatilis</name>
    <dbReference type="NCBI Taxonomy" id="2802975"/>
    <lineage>
        <taxon>Bacteria</taxon>
        <taxon>Pseudomonadati</taxon>
        <taxon>Thermodesulfobacteriota</taxon>
        <taxon>Desulfuromonadia</taxon>
        <taxon>Desulfuromonadales</taxon>
        <taxon>Desulfuromonadaceae</taxon>
        <taxon>Desulfuromonas</taxon>
    </lineage>
</organism>
<reference evidence="6 7" key="2">
    <citation type="journal article" date="2021" name="Int. J. Syst. Evol. Microbiol.">
        <title>Isolation and Polyphasic Characterization of Desulfuromonas versatilis sp. Nov., an Electrogenic Bacteria Capable of Versatile Metabolism Isolated from a Graphene Oxide-Reducing Enrichment Culture.</title>
        <authorList>
            <person name="Xie L."/>
            <person name="Yoshida N."/>
            <person name="Ishii S."/>
            <person name="Meng L."/>
        </authorList>
    </citation>
    <scope>NUCLEOTIDE SEQUENCE [LARGE SCALE GENOMIC DNA]</scope>
    <source>
        <strain evidence="6 7">NIT-T3</strain>
    </source>
</reference>
<dbReference type="PIRSF" id="PIRSF039012">
    <property type="entry name" value="ASP"/>
    <property type="match status" value="1"/>
</dbReference>
<dbReference type="CDD" id="cd06251">
    <property type="entry name" value="M14_ASTE_ASPA-like"/>
    <property type="match status" value="1"/>
</dbReference>
<evidence type="ECO:0000256" key="4">
    <source>
        <dbReference type="ARBA" id="ARBA00022833"/>
    </source>
</evidence>
<dbReference type="PANTHER" id="PTHR37326:SF2">
    <property type="entry name" value="SUCCINYLGLUTAMATE DESUCCINYLASE_ASPARTOACYLASE FAMILY PROTEIN"/>
    <property type="match status" value="1"/>
</dbReference>
<dbReference type="RefSeq" id="WP_221249970.1">
    <property type="nucleotide sequence ID" value="NZ_AP024355.1"/>
</dbReference>
<protein>
    <submittedName>
        <fullName evidence="6">Succinylglutamate desuccinylase</fullName>
    </submittedName>
</protein>